<name>A0A0E9WB75_ANGAN</name>
<reference evidence="1" key="2">
    <citation type="journal article" date="2015" name="Fish Shellfish Immunol.">
        <title>Early steps in the European eel (Anguilla anguilla)-Vibrio vulnificus interaction in the gills: Role of the RtxA13 toxin.</title>
        <authorList>
            <person name="Callol A."/>
            <person name="Pajuelo D."/>
            <person name="Ebbesson L."/>
            <person name="Teles M."/>
            <person name="MacKenzie S."/>
            <person name="Amaro C."/>
        </authorList>
    </citation>
    <scope>NUCLEOTIDE SEQUENCE</scope>
</reference>
<proteinExistence type="predicted"/>
<accession>A0A0E9WB75</accession>
<evidence type="ECO:0000313" key="1">
    <source>
        <dbReference type="EMBL" id="JAH87612.1"/>
    </source>
</evidence>
<organism evidence="1">
    <name type="scientific">Anguilla anguilla</name>
    <name type="common">European freshwater eel</name>
    <name type="synonym">Muraena anguilla</name>
    <dbReference type="NCBI Taxonomy" id="7936"/>
    <lineage>
        <taxon>Eukaryota</taxon>
        <taxon>Metazoa</taxon>
        <taxon>Chordata</taxon>
        <taxon>Craniata</taxon>
        <taxon>Vertebrata</taxon>
        <taxon>Euteleostomi</taxon>
        <taxon>Actinopterygii</taxon>
        <taxon>Neopterygii</taxon>
        <taxon>Teleostei</taxon>
        <taxon>Anguilliformes</taxon>
        <taxon>Anguillidae</taxon>
        <taxon>Anguilla</taxon>
    </lineage>
</organism>
<protein>
    <submittedName>
        <fullName evidence="1">Uncharacterized protein</fullName>
    </submittedName>
</protein>
<dbReference type="EMBL" id="GBXM01020965">
    <property type="protein sequence ID" value="JAH87612.1"/>
    <property type="molecule type" value="Transcribed_RNA"/>
</dbReference>
<sequence>MCSTNLLAAFSFTVKIITHLGYDHTDKVV</sequence>
<dbReference type="AlphaFoldDB" id="A0A0E9WB75"/>
<reference evidence="1" key="1">
    <citation type="submission" date="2014-11" db="EMBL/GenBank/DDBJ databases">
        <authorList>
            <person name="Amaro Gonzalez C."/>
        </authorList>
    </citation>
    <scope>NUCLEOTIDE SEQUENCE</scope>
</reference>